<reference evidence="2 3" key="1">
    <citation type="journal article" date="2015" name="Genome Announc.">
        <title>Expanding the biotechnology potential of lactobacilli through comparative genomics of 213 strains and associated genera.</title>
        <authorList>
            <person name="Sun Z."/>
            <person name="Harris H.M."/>
            <person name="McCann A."/>
            <person name="Guo C."/>
            <person name="Argimon S."/>
            <person name="Zhang W."/>
            <person name="Yang X."/>
            <person name="Jeffery I.B."/>
            <person name="Cooney J.C."/>
            <person name="Kagawa T.F."/>
            <person name="Liu W."/>
            <person name="Song Y."/>
            <person name="Salvetti E."/>
            <person name="Wrobel A."/>
            <person name="Rasinkangas P."/>
            <person name="Parkhill J."/>
            <person name="Rea M.C."/>
            <person name="O'Sullivan O."/>
            <person name="Ritari J."/>
            <person name="Douillard F.P."/>
            <person name="Paul Ross R."/>
            <person name="Yang R."/>
            <person name="Briner A.E."/>
            <person name="Felis G.E."/>
            <person name="de Vos W.M."/>
            <person name="Barrangou R."/>
            <person name="Klaenhammer T.R."/>
            <person name="Caufield P.W."/>
            <person name="Cui Y."/>
            <person name="Zhang H."/>
            <person name="O'Toole P.W."/>
        </authorList>
    </citation>
    <scope>NUCLEOTIDE SEQUENCE [LARGE SCALE GENOMIC DNA]</scope>
    <source>
        <strain evidence="2 3">DSM 15946</strain>
    </source>
</reference>
<evidence type="ECO:0000313" key="2">
    <source>
        <dbReference type="EMBL" id="KRL87793.1"/>
    </source>
</evidence>
<dbReference type="Pfam" id="PF12708">
    <property type="entry name" value="Pect-lyase_RHGA_epim"/>
    <property type="match status" value="1"/>
</dbReference>
<dbReference type="InterPro" id="IPR024535">
    <property type="entry name" value="RHGA/B-epi-like_pectate_lyase"/>
</dbReference>
<name>A0A0R1U3B1_9LACO</name>
<dbReference type="SUPFAM" id="SSF51126">
    <property type="entry name" value="Pectin lyase-like"/>
    <property type="match status" value="1"/>
</dbReference>
<evidence type="ECO:0000313" key="3">
    <source>
        <dbReference type="Proteomes" id="UP000050816"/>
    </source>
</evidence>
<dbReference type="Gene3D" id="2.160.20.10">
    <property type="entry name" value="Single-stranded right-handed beta-helix, Pectin lyase-like"/>
    <property type="match status" value="1"/>
</dbReference>
<dbReference type="InterPro" id="IPR012334">
    <property type="entry name" value="Pectin_lyas_fold"/>
</dbReference>
<accession>A0A0R1U3B1</accession>
<gene>
    <name evidence="2" type="ORF">FC43_GL000895</name>
</gene>
<dbReference type="RefSeq" id="WP_056955558.1">
    <property type="nucleotide sequence ID" value="NZ_AZFK01000087.1"/>
</dbReference>
<dbReference type="EMBL" id="AZFK01000087">
    <property type="protein sequence ID" value="KRL87793.1"/>
    <property type="molecule type" value="Genomic_DNA"/>
</dbReference>
<evidence type="ECO:0000259" key="1">
    <source>
        <dbReference type="Pfam" id="PF12708"/>
    </source>
</evidence>
<proteinExistence type="predicted"/>
<dbReference type="PATRIC" id="fig|1423760.3.peg.921"/>
<organism evidence="2 3">
    <name type="scientific">Limosilactobacillus ingluviei DSM 15946</name>
    <dbReference type="NCBI Taxonomy" id="1423760"/>
    <lineage>
        <taxon>Bacteria</taxon>
        <taxon>Bacillati</taxon>
        <taxon>Bacillota</taxon>
        <taxon>Bacilli</taxon>
        <taxon>Lactobacillales</taxon>
        <taxon>Lactobacillaceae</taxon>
        <taxon>Limosilactobacillus</taxon>
    </lineage>
</organism>
<comment type="caution">
    <text evidence="2">The sequence shown here is derived from an EMBL/GenBank/DDBJ whole genome shotgun (WGS) entry which is preliminary data.</text>
</comment>
<feature type="domain" description="Rhamnogalacturonase A/B/Epimerase-like pectate lyase" evidence="1">
    <location>
        <begin position="270"/>
        <end position="340"/>
    </location>
</feature>
<dbReference type="AlphaFoldDB" id="A0A0R1U3B1"/>
<protein>
    <recommendedName>
        <fullName evidence="1">Rhamnogalacturonase A/B/Epimerase-like pectate lyase domain-containing protein</fullName>
    </recommendedName>
</protein>
<sequence length="808" mass="89160">MESHVSHNNDRKYYRIAIDTAKEGDQIFNLTEYFKGRVGDRNYGLQMTWYEQGSLKNVKGLKPYIRGNVGHYSIGDDGEIIMAPDAAVVSYVGDPSDTDVAGRVVYHFPEQMFPQEGIFYGFVGLIDDSDGDQRLSGVNVWFKVLAGVAYMGKASAYYIGEIDKLIHNSEERIRQLLDQGQKDVDAKQAALQAIVDDYKAKISEVIERLNAQGQTTNSMMETVKAGLTALETKIKQDGLFTKDEAEKFKQEVNNGLNELKKNVSISQGLNVKDFGAVGDGTTDDTKAFRDALDKADSGPIKRVLIPDGEYVITKGLIIPDGVGIVGIGSERSTILSAQGISFLLELGSHSNVTNFTMSSLNNGKDITLLKLGDDGRGVADCYVDKIYQHGSNQFKTYGVRSAVTNGNIFGNTINVVQEIMYDGVLLSSNKNTWINGNDIDVTTIGYAHSSVYLTPGDDSSLNIAQNNIKAHYEAIPEAEGQTYDAKDIIGVRVEFGDRNHFNLRSWDDDGKGVKALSVVPISFTKNLNNYRDNVFEGYAESDIVTNFYTAHANDFSNLRIAKNSRGNFNGDYPHLHAGNFNVTRNLISDDLITNMVRGYSVPIFVSKDVTTIWSTYDLYGSEVQCDSNKGEMYITLNGNDHNLIPGMGLLTVGFDVRFDSPEDLSAITLRAGFSNFQSTTANRMDSAVEGRDVAVDTSMFGYRVVANVNVGDVSAYDTHALTLSWNGLQGGHLKVKRFFVTPGYINASQEVLPGPSSKKWLSNRPASQIKNFQDMFFHPMPDSLVINPMEFDSSKLSNGDFPSYPVYY</sequence>
<dbReference type="Proteomes" id="UP000050816">
    <property type="component" value="Unassembled WGS sequence"/>
</dbReference>
<dbReference type="InterPro" id="IPR011050">
    <property type="entry name" value="Pectin_lyase_fold/virulence"/>
</dbReference>